<keyword evidence="2" id="KW-1185">Reference proteome</keyword>
<evidence type="ECO:0000313" key="2">
    <source>
        <dbReference type="Proteomes" id="UP000773462"/>
    </source>
</evidence>
<proteinExistence type="predicted"/>
<gene>
    <name evidence="1" type="ORF">J2Z70_002272</name>
</gene>
<protein>
    <recommendedName>
        <fullName evidence="3">F0F1-type ATP synthase</fullName>
    </recommendedName>
</protein>
<dbReference type="Proteomes" id="UP000773462">
    <property type="component" value="Unassembled WGS sequence"/>
</dbReference>
<name>A0ABS4NPW9_9BACL</name>
<dbReference type="EMBL" id="JAGGLV010000006">
    <property type="protein sequence ID" value="MBP2112118.1"/>
    <property type="molecule type" value="Genomic_DNA"/>
</dbReference>
<reference evidence="1 2" key="1">
    <citation type="submission" date="2021-03" db="EMBL/GenBank/DDBJ databases">
        <title>Genomic Encyclopedia of Type Strains, Phase IV (KMG-IV): sequencing the most valuable type-strain genomes for metagenomic binning, comparative biology and taxonomic classification.</title>
        <authorList>
            <person name="Goeker M."/>
        </authorList>
    </citation>
    <scope>NUCLEOTIDE SEQUENCE [LARGE SCALE GENOMIC DNA]</scope>
    <source>
        <strain evidence="1 2">DSM 101953</strain>
    </source>
</reference>
<dbReference type="RefSeq" id="WP_209872713.1">
    <property type="nucleotide sequence ID" value="NZ_JAGGLV010000006.1"/>
</dbReference>
<accession>A0ABS4NPW9</accession>
<evidence type="ECO:0008006" key="3">
    <source>
        <dbReference type="Google" id="ProtNLM"/>
    </source>
</evidence>
<organism evidence="1 2">
    <name type="scientific">Paenibacillus silagei</name>
    <dbReference type="NCBI Taxonomy" id="1670801"/>
    <lineage>
        <taxon>Bacteria</taxon>
        <taxon>Bacillati</taxon>
        <taxon>Bacillota</taxon>
        <taxon>Bacilli</taxon>
        <taxon>Bacillales</taxon>
        <taxon>Paenibacillaceae</taxon>
        <taxon>Paenibacillus</taxon>
    </lineage>
</organism>
<comment type="caution">
    <text evidence="1">The sequence shown here is derived from an EMBL/GenBank/DDBJ whole genome shotgun (WGS) entry which is preliminary data.</text>
</comment>
<evidence type="ECO:0000313" key="1">
    <source>
        <dbReference type="EMBL" id="MBP2112118.1"/>
    </source>
</evidence>
<sequence>MKPLSVVLIFLILIIPLVLMNDTRAELQLSNQEMYKRYSDDFQSAVDDAGGYLARLEKQPTTTAVHYGRERQLQLDQDVLSVFYSNLAMKFGLENNQSAINNLKIHIPALVMFGYNGYTLVTLDDTASYSGDKELTPVNWPERPYYYKLRNGNLLYFTLDDHARVYDTGSNEFYEGEYAALTAETNLDPLTSIDRFREVRQSTITSLVEKDLATAINRHLELVRRMGLSVQFTLPRGLHEQSIQDTGIMAFIQGYPLPGGELLDAYSLGSGAVMQRKGLVGTRNAAGRHIAYGESCLPAGATVIESLFDPEEAVRKGYFIEDCSVYIH</sequence>